<dbReference type="EMBL" id="CP025791">
    <property type="protein sequence ID" value="AUP78937.1"/>
    <property type="molecule type" value="Genomic_DNA"/>
</dbReference>
<evidence type="ECO:0000259" key="3">
    <source>
        <dbReference type="Pfam" id="PF16344"/>
    </source>
</evidence>
<organism evidence="4 5">
    <name type="scientific">Flavivirga eckloniae</name>
    <dbReference type="NCBI Taxonomy" id="1803846"/>
    <lineage>
        <taxon>Bacteria</taxon>
        <taxon>Pseudomonadati</taxon>
        <taxon>Bacteroidota</taxon>
        <taxon>Flavobacteriia</taxon>
        <taxon>Flavobacteriales</taxon>
        <taxon>Flavobacteriaceae</taxon>
        <taxon>Flavivirga</taxon>
    </lineage>
</organism>
<name>A0A2K9PQT5_9FLAO</name>
<dbReference type="Gene3D" id="3.55.50.30">
    <property type="match status" value="1"/>
</dbReference>
<reference evidence="4 5" key="1">
    <citation type="submission" date="2018-01" db="EMBL/GenBank/DDBJ databases">
        <title>Complete genome sequence of Flavivirga eckloniae ECD14 isolated from seaweed Ecklonia cava.</title>
        <authorList>
            <person name="Lee J.H."/>
            <person name="Baik K.S."/>
            <person name="Seong C.N."/>
        </authorList>
    </citation>
    <scope>NUCLEOTIDE SEQUENCE [LARGE SCALE GENOMIC DNA]</scope>
    <source>
        <strain evidence="4 5">ECD14</strain>
    </source>
</reference>
<evidence type="ECO:0000313" key="4">
    <source>
        <dbReference type="EMBL" id="AUP78937.1"/>
    </source>
</evidence>
<dbReference type="GO" id="GO:0016989">
    <property type="term" value="F:sigma factor antagonist activity"/>
    <property type="evidence" value="ECO:0007669"/>
    <property type="project" value="TreeGrafter"/>
</dbReference>
<keyword evidence="5" id="KW-1185">Reference proteome</keyword>
<dbReference type="Gene3D" id="2.60.120.1440">
    <property type="match status" value="1"/>
</dbReference>
<accession>A0A2K9PQT5</accession>
<feature type="transmembrane region" description="Helical" evidence="1">
    <location>
        <begin position="84"/>
        <end position="101"/>
    </location>
</feature>
<keyword evidence="1" id="KW-0472">Membrane</keyword>
<feature type="domain" description="FecR protein" evidence="2">
    <location>
        <begin position="173"/>
        <end position="266"/>
    </location>
</feature>
<dbReference type="FunFam" id="2.60.120.1440:FF:000001">
    <property type="entry name" value="Putative anti-sigma factor"/>
    <property type="match status" value="1"/>
</dbReference>
<protein>
    <submittedName>
        <fullName evidence="4">Iron dicitrate transport regulator FecR</fullName>
    </submittedName>
</protein>
<dbReference type="InterPro" id="IPR006860">
    <property type="entry name" value="FecR"/>
</dbReference>
<keyword evidence="1" id="KW-1133">Transmembrane helix</keyword>
<dbReference type="InterPro" id="IPR012373">
    <property type="entry name" value="Ferrdict_sens_TM"/>
</dbReference>
<proteinExistence type="predicted"/>
<dbReference type="Pfam" id="PF04773">
    <property type="entry name" value="FecR"/>
    <property type="match status" value="1"/>
</dbReference>
<sequence>MVSPKIEKIIAKYLTKQASSSELDELLIWLEEGDNEKELLSYVKVNYAIDFNMKEFDTNRSKKELLEFINKEKKVYALSKVKNIMKYAALFILLLGLGYLYNEGFFTNKTPESIISGDSITLELENGDIEILSEDGSKKVVDKKGNVVGTQNGSELLYVNDAEQETLVYNTLTIPYGKRFKITLSDGTNVHLNSGSSLKYPVNFIKGETRKVYLDGEGYFAVAKNASNPFIVNSETLNVEVLGTEFNVSAYPEDATTDVVLIEGSVGLYVDSSTLEDGTVITPGTKGALNKANKSISTEEVNTFIYTSWRQGGLFFRNMPFKNIVKKMERHYNVKIIVTNNTLNSEVFSANFNDEPITKILSYFNDSYDINYTIKDNTIYIN</sequence>
<evidence type="ECO:0000313" key="5">
    <source>
        <dbReference type="Proteomes" id="UP000235826"/>
    </source>
</evidence>
<feature type="domain" description="Protein FecR C-terminal" evidence="3">
    <location>
        <begin position="314"/>
        <end position="381"/>
    </location>
</feature>
<dbReference type="PANTHER" id="PTHR30273">
    <property type="entry name" value="PERIPLASMIC SIGNAL SENSOR AND SIGMA FACTOR ACTIVATOR FECR-RELATED"/>
    <property type="match status" value="1"/>
</dbReference>
<keyword evidence="1" id="KW-0812">Transmembrane</keyword>
<dbReference type="AlphaFoldDB" id="A0A2K9PQT5"/>
<dbReference type="RefSeq" id="WP_102755592.1">
    <property type="nucleotide sequence ID" value="NZ_CP025791.1"/>
</dbReference>
<dbReference type="Pfam" id="PF16344">
    <property type="entry name" value="FecR_C"/>
    <property type="match status" value="1"/>
</dbReference>
<dbReference type="InterPro" id="IPR032508">
    <property type="entry name" value="FecR_C"/>
</dbReference>
<dbReference type="OrthoDB" id="651134at2"/>
<gene>
    <name evidence="4" type="ORF">C1H87_09580</name>
</gene>
<evidence type="ECO:0000259" key="2">
    <source>
        <dbReference type="Pfam" id="PF04773"/>
    </source>
</evidence>
<dbReference type="KEGG" id="fek:C1H87_09580"/>
<dbReference type="Proteomes" id="UP000235826">
    <property type="component" value="Chromosome"/>
</dbReference>
<dbReference type="PANTHER" id="PTHR30273:SF2">
    <property type="entry name" value="PROTEIN FECR"/>
    <property type="match status" value="1"/>
</dbReference>
<evidence type="ECO:0000256" key="1">
    <source>
        <dbReference type="SAM" id="Phobius"/>
    </source>
</evidence>